<evidence type="ECO:0000313" key="5">
    <source>
        <dbReference type="Proteomes" id="UP000320948"/>
    </source>
</evidence>
<dbReference type="SMART" id="SM00244">
    <property type="entry name" value="PHB"/>
    <property type="match status" value="1"/>
</dbReference>
<dbReference type="PANTHER" id="PTHR43327:SF10">
    <property type="entry name" value="STOMATIN-LIKE PROTEIN 2, MITOCHONDRIAL"/>
    <property type="match status" value="1"/>
</dbReference>
<accession>A0A6N4R822</accession>
<dbReference type="Proteomes" id="UP000320948">
    <property type="component" value="Unassembled WGS sequence"/>
</dbReference>
<feature type="domain" description="Band 7" evidence="3">
    <location>
        <begin position="46"/>
        <end position="209"/>
    </location>
</feature>
<dbReference type="AlphaFoldDB" id="A0A6N4R822"/>
<comment type="subcellular location">
    <subcellularLocation>
        <location evidence="1">Membrane</location>
        <topology evidence="1">Single-pass membrane protein</topology>
    </subcellularLocation>
</comment>
<keyword evidence="2" id="KW-0812">Transmembrane</keyword>
<dbReference type="Gene3D" id="3.30.479.30">
    <property type="entry name" value="Band 7 domain"/>
    <property type="match status" value="1"/>
</dbReference>
<name>A0A6N4R822_BLAVI</name>
<evidence type="ECO:0000259" key="3">
    <source>
        <dbReference type="SMART" id="SM00244"/>
    </source>
</evidence>
<feature type="transmembrane region" description="Helical" evidence="2">
    <location>
        <begin position="24"/>
        <end position="44"/>
    </location>
</feature>
<protein>
    <submittedName>
        <fullName evidence="4">SPFH domain-containing protein</fullName>
    </submittedName>
</protein>
<evidence type="ECO:0000256" key="2">
    <source>
        <dbReference type="SAM" id="Phobius"/>
    </source>
</evidence>
<evidence type="ECO:0000256" key="1">
    <source>
        <dbReference type="ARBA" id="ARBA00004167"/>
    </source>
</evidence>
<organism evidence="4 5">
    <name type="scientific">Blastochloris viridis</name>
    <name type="common">Rhodopseudomonas viridis</name>
    <dbReference type="NCBI Taxonomy" id="1079"/>
    <lineage>
        <taxon>Bacteria</taxon>
        <taxon>Pseudomonadati</taxon>
        <taxon>Pseudomonadota</taxon>
        <taxon>Alphaproteobacteria</taxon>
        <taxon>Hyphomicrobiales</taxon>
        <taxon>Blastochloridaceae</taxon>
        <taxon>Blastochloris</taxon>
    </lineage>
</organism>
<comment type="caution">
    <text evidence="4">The sequence shown here is derived from an EMBL/GenBank/DDBJ whole genome shotgun (WGS) entry which is preliminary data.</text>
</comment>
<dbReference type="InterPro" id="IPR001107">
    <property type="entry name" value="Band_7"/>
</dbReference>
<dbReference type="SUPFAM" id="SSF117892">
    <property type="entry name" value="Band 7/SPFH domain"/>
    <property type="match status" value="1"/>
</dbReference>
<dbReference type="InterPro" id="IPR036013">
    <property type="entry name" value="Band_7/SPFH_dom_sf"/>
</dbReference>
<dbReference type="PANTHER" id="PTHR43327">
    <property type="entry name" value="STOMATIN-LIKE PROTEIN 2, MITOCHONDRIAL"/>
    <property type="match status" value="1"/>
</dbReference>
<gene>
    <name evidence="4" type="ORF">DI628_06110</name>
</gene>
<dbReference type="EMBL" id="VAFM01000002">
    <property type="protein sequence ID" value="TKW60474.1"/>
    <property type="molecule type" value="Genomic_DNA"/>
</dbReference>
<reference evidence="4 5" key="1">
    <citation type="journal article" date="2017" name="Nat. Commun.">
        <title>In situ click chemistry generation of cyclooxygenase-2 inhibitors.</title>
        <authorList>
            <person name="Bhardwaj A."/>
            <person name="Kaur J."/>
            <person name="Wuest M."/>
            <person name="Wuest F."/>
        </authorList>
    </citation>
    <scope>NUCLEOTIDE SEQUENCE [LARGE SCALE GENOMIC DNA]</scope>
    <source>
        <strain evidence="4">S2_018_000_R2_106</strain>
    </source>
</reference>
<evidence type="ECO:0000313" key="4">
    <source>
        <dbReference type="EMBL" id="TKW60474.1"/>
    </source>
</evidence>
<dbReference type="InterPro" id="IPR050710">
    <property type="entry name" value="Band7/mec-2_domain"/>
</dbReference>
<keyword evidence="2" id="KW-0472">Membrane</keyword>
<keyword evidence="2" id="KW-1133">Transmembrane helix</keyword>
<dbReference type="Pfam" id="PF01145">
    <property type="entry name" value="Band_7"/>
    <property type="match status" value="1"/>
</dbReference>
<sequence>MHSVRFCLFRPCVPLQLPQTTESLAMFSSFYIGIAVLALVAYLLKSMIQIVPGKTAYIVETFGKPLSHALMPGLHIILPWPIQVVVGKLSLQLLEIRTNVAVKTSDNVFLGLPVSVQYRANDDAYNTVSAYYELSDPRDQISSFILNNVRQSAAKMTLEELFQNRDKLQHVVLEELTSRFNTYGYIIEAVLVDQPQPSGEVQESFNRVIASQRLLDAARNEGEASRIKLVKEAEAEAESKRLQGEGIANMRKAIAAGIEESMLTIKKAAPNLTDAEIMGFLTDTNRLDTISGAATHGNLIVVDMQDSTSARQIALTGIGAKTTAVK</sequence>
<proteinExistence type="predicted"/>
<dbReference type="GO" id="GO:0016020">
    <property type="term" value="C:membrane"/>
    <property type="evidence" value="ECO:0007669"/>
    <property type="project" value="UniProtKB-SubCell"/>
</dbReference>